<dbReference type="AlphaFoldDB" id="A0A8H7P3S1"/>
<gene>
    <name evidence="2" type="ORF">IEO21_04397</name>
</gene>
<dbReference type="Proteomes" id="UP000639403">
    <property type="component" value="Unassembled WGS sequence"/>
</dbReference>
<sequence>MLRRFRAAALGRRGESLPGCKPSNARRARRPGRCPLSISISPIPILAPPARRLPPCNSREYAAMPTSPFQQRRARGGPTRSPPAQAPIVPQWAERDKSGMAFPVRCRSLALVRTQAYISSSHPSTTAHRPIPSPSPGTQQSQALPTQKTPVPARLPISISPRTPVAVFTERKFTNSIQLDHIASHRARI</sequence>
<reference evidence="2" key="1">
    <citation type="submission" date="2020-11" db="EMBL/GenBank/DDBJ databases">
        <authorList>
            <person name="Koelle M."/>
            <person name="Horta M.A.C."/>
            <person name="Nowrousian M."/>
            <person name="Ohm R.A."/>
            <person name="Benz P."/>
            <person name="Pilgard A."/>
        </authorList>
    </citation>
    <scope>NUCLEOTIDE SEQUENCE</scope>
    <source>
        <strain evidence="2">FPRL280</strain>
    </source>
</reference>
<proteinExistence type="predicted"/>
<name>A0A8H7P3S1_9APHY</name>
<feature type="region of interest" description="Disordered" evidence="1">
    <location>
        <begin position="8"/>
        <end position="30"/>
    </location>
</feature>
<evidence type="ECO:0000313" key="3">
    <source>
        <dbReference type="Proteomes" id="UP000639403"/>
    </source>
</evidence>
<reference evidence="2" key="2">
    <citation type="journal article" name="Front. Microbiol.">
        <title>Degradative Capacity of Two Strains of Rhodonia placenta: From Phenotype to Genotype.</title>
        <authorList>
            <person name="Kolle M."/>
            <person name="Horta M.A.C."/>
            <person name="Nowrousian M."/>
            <person name="Ohm R.A."/>
            <person name="Benz J.P."/>
            <person name="Pilgard A."/>
        </authorList>
    </citation>
    <scope>NUCLEOTIDE SEQUENCE</scope>
    <source>
        <strain evidence="2">FPRL280</strain>
    </source>
</reference>
<feature type="compositionally biased region" description="Polar residues" evidence="1">
    <location>
        <begin position="136"/>
        <end position="149"/>
    </location>
</feature>
<feature type="region of interest" description="Disordered" evidence="1">
    <location>
        <begin position="119"/>
        <end position="157"/>
    </location>
</feature>
<protein>
    <submittedName>
        <fullName evidence="2">Uncharacterized protein</fullName>
    </submittedName>
</protein>
<comment type="caution">
    <text evidence="2">The sequence shown here is derived from an EMBL/GenBank/DDBJ whole genome shotgun (WGS) entry which is preliminary data.</text>
</comment>
<accession>A0A8H7P3S1</accession>
<organism evidence="2 3">
    <name type="scientific">Rhodonia placenta</name>
    <dbReference type="NCBI Taxonomy" id="104341"/>
    <lineage>
        <taxon>Eukaryota</taxon>
        <taxon>Fungi</taxon>
        <taxon>Dikarya</taxon>
        <taxon>Basidiomycota</taxon>
        <taxon>Agaricomycotina</taxon>
        <taxon>Agaricomycetes</taxon>
        <taxon>Polyporales</taxon>
        <taxon>Adustoporiaceae</taxon>
        <taxon>Rhodonia</taxon>
    </lineage>
</organism>
<feature type="region of interest" description="Disordered" evidence="1">
    <location>
        <begin position="66"/>
        <end position="86"/>
    </location>
</feature>
<dbReference type="EMBL" id="JADOXO010000065">
    <property type="protein sequence ID" value="KAF9815680.1"/>
    <property type="molecule type" value="Genomic_DNA"/>
</dbReference>
<evidence type="ECO:0000313" key="2">
    <source>
        <dbReference type="EMBL" id="KAF9815680.1"/>
    </source>
</evidence>
<evidence type="ECO:0000256" key="1">
    <source>
        <dbReference type="SAM" id="MobiDB-lite"/>
    </source>
</evidence>